<comment type="similarity">
    <text evidence="6 7">Belongs to the ephrin family.</text>
</comment>
<dbReference type="GeneID" id="100906562"/>
<reference evidence="11" key="1">
    <citation type="submission" date="2025-08" db="UniProtKB">
        <authorList>
            <consortium name="RefSeq"/>
        </authorList>
    </citation>
    <scope>IDENTIFICATION</scope>
</reference>
<dbReference type="AlphaFoldDB" id="A0AAJ6QWA7"/>
<dbReference type="InterPro" id="IPR031328">
    <property type="entry name" value="Ephrin"/>
</dbReference>
<keyword evidence="2" id="KW-0732">Signal</keyword>
<dbReference type="GO" id="GO:0048013">
    <property type="term" value="P:ephrin receptor signaling pathway"/>
    <property type="evidence" value="ECO:0007669"/>
    <property type="project" value="TreeGrafter"/>
</dbReference>
<feature type="region of interest" description="Disordered" evidence="8">
    <location>
        <begin position="179"/>
        <end position="207"/>
    </location>
</feature>
<dbReference type="Pfam" id="PF00812">
    <property type="entry name" value="Ephrin"/>
    <property type="match status" value="1"/>
</dbReference>
<evidence type="ECO:0000256" key="4">
    <source>
        <dbReference type="ARBA" id="ARBA00023157"/>
    </source>
</evidence>
<evidence type="ECO:0000259" key="9">
    <source>
        <dbReference type="PROSITE" id="PS51551"/>
    </source>
</evidence>
<feature type="compositionally biased region" description="Basic residues" evidence="8">
    <location>
        <begin position="261"/>
        <end position="275"/>
    </location>
</feature>
<comment type="subcellular location">
    <subcellularLocation>
        <location evidence="1">Membrane</location>
    </subcellularLocation>
</comment>
<dbReference type="PANTHER" id="PTHR11304">
    <property type="entry name" value="EPHRIN"/>
    <property type="match status" value="1"/>
</dbReference>
<dbReference type="PRINTS" id="PR01347">
    <property type="entry name" value="EPHRIN"/>
</dbReference>
<dbReference type="Gene3D" id="2.60.40.420">
    <property type="entry name" value="Cupredoxins - blue copper proteins"/>
    <property type="match status" value="1"/>
</dbReference>
<evidence type="ECO:0000256" key="1">
    <source>
        <dbReference type="ARBA" id="ARBA00004370"/>
    </source>
</evidence>
<evidence type="ECO:0000256" key="6">
    <source>
        <dbReference type="PROSITE-ProRule" id="PRU00884"/>
    </source>
</evidence>
<name>A0AAJ6QWA7_9ACAR</name>
<feature type="compositionally biased region" description="Low complexity" evidence="8">
    <location>
        <begin position="186"/>
        <end position="198"/>
    </location>
</feature>
<dbReference type="Proteomes" id="UP000694867">
    <property type="component" value="Unplaced"/>
</dbReference>
<gene>
    <name evidence="11" type="primary">LOC100906562</name>
</gene>
<evidence type="ECO:0000313" key="10">
    <source>
        <dbReference type="Proteomes" id="UP000694867"/>
    </source>
</evidence>
<accession>A0AAJ6QWA7</accession>
<dbReference type="InterPro" id="IPR008972">
    <property type="entry name" value="Cupredoxin"/>
</dbReference>
<dbReference type="PROSITE" id="PS51551">
    <property type="entry name" value="EPHRIN_RBD_2"/>
    <property type="match status" value="1"/>
</dbReference>
<sequence length="337" mass="38625">MEARPSFLDYAAVLWMSAVIVQALTLTVRAAKLPDIYWNMTNPIFRIDNTDHIIDVNRGNTVFEYDQVNIVCPKHDKDVPEDETEKYIIYNVSKEEYETCSIRDLSRAKIIAKCNKPHQSMYFTITFRSFTPQPGGLEFKPGNDYYFIAAPEDIREGENHCLTKNMKVQFKVCCKKEGDQQIHRANPSSSSTTTTTTPTPNPDENSVIYPFYPVPPTQKPIRRIHHNRHHPASSEGSTVDYWPQYPIVPSAAAAPSSSVAPHRKHDWPHHKRTQQHKVPERPVSDDTSVFKKVNSIERKRFWERAGKKEGLTNHSDCSIRPSSFIILAVVILHSLLR</sequence>
<protein>
    <submittedName>
        <fullName evidence="11">Ephrin-A5b</fullName>
    </submittedName>
</protein>
<keyword evidence="10" id="KW-1185">Reference proteome</keyword>
<dbReference type="GO" id="GO:0046875">
    <property type="term" value="F:ephrin receptor binding"/>
    <property type="evidence" value="ECO:0007669"/>
    <property type="project" value="TreeGrafter"/>
</dbReference>
<feature type="domain" description="Ephrin RBD" evidence="9">
    <location>
        <begin position="31"/>
        <end position="172"/>
    </location>
</feature>
<dbReference type="GO" id="GO:0005886">
    <property type="term" value="C:plasma membrane"/>
    <property type="evidence" value="ECO:0007669"/>
    <property type="project" value="TreeGrafter"/>
</dbReference>
<dbReference type="CDD" id="cd02675">
    <property type="entry name" value="Ephrin_ectodomain"/>
    <property type="match status" value="1"/>
</dbReference>
<dbReference type="InterPro" id="IPR001799">
    <property type="entry name" value="Ephrin_RBD"/>
</dbReference>
<proteinExistence type="inferred from homology"/>
<evidence type="ECO:0000256" key="5">
    <source>
        <dbReference type="ARBA" id="ARBA00023180"/>
    </source>
</evidence>
<evidence type="ECO:0000256" key="3">
    <source>
        <dbReference type="ARBA" id="ARBA00023136"/>
    </source>
</evidence>
<organism evidence="10 11">
    <name type="scientific">Galendromus occidentalis</name>
    <name type="common">western predatory mite</name>
    <dbReference type="NCBI Taxonomy" id="34638"/>
    <lineage>
        <taxon>Eukaryota</taxon>
        <taxon>Metazoa</taxon>
        <taxon>Ecdysozoa</taxon>
        <taxon>Arthropoda</taxon>
        <taxon>Chelicerata</taxon>
        <taxon>Arachnida</taxon>
        <taxon>Acari</taxon>
        <taxon>Parasitiformes</taxon>
        <taxon>Mesostigmata</taxon>
        <taxon>Gamasina</taxon>
        <taxon>Phytoseioidea</taxon>
        <taxon>Phytoseiidae</taxon>
        <taxon>Typhlodrominae</taxon>
        <taxon>Galendromus</taxon>
    </lineage>
</organism>
<feature type="region of interest" description="Disordered" evidence="8">
    <location>
        <begin position="257"/>
        <end position="286"/>
    </location>
</feature>
<keyword evidence="3 7" id="KW-0472">Membrane</keyword>
<keyword evidence="4" id="KW-1015">Disulfide bond</keyword>
<dbReference type="PANTHER" id="PTHR11304:SF29">
    <property type="entry name" value="EPHRIN"/>
    <property type="match status" value="1"/>
</dbReference>
<dbReference type="RefSeq" id="XP_003745992.2">
    <property type="nucleotide sequence ID" value="XM_003745944.2"/>
</dbReference>
<evidence type="ECO:0000256" key="8">
    <source>
        <dbReference type="SAM" id="MobiDB-lite"/>
    </source>
</evidence>
<evidence type="ECO:0000256" key="2">
    <source>
        <dbReference type="ARBA" id="ARBA00022729"/>
    </source>
</evidence>
<keyword evidence="5" id="KW-0325">Glycoprotein</keyword>
<dbReference type="SUPFAM" id="SSF49503">
    <property type="entry name" value="Cupredoxins"/>
    <property type="match status" value="1"/>
</dbReference>
<comment type="caution">
    <text evidence="6">Lacks conserved residue(s) required for the propagation of feature annotation.</text>
</comment>
<dbReference type="KEGG" id="goe:100906562"/>
<dbReference type="GO" id="GO:0007411">
    <property type="term" value="P:axon guidance"/>
    <property type="evidence" value="ECO:0007669"/>
    <property type="project" value="TreeGrafter"/>
</dbReference>
<evidence type="ECO:0000313" key="11">
    <source>
        <dbReference type="RefSeq" id="XP_003745992.2"/>
    </source>
</evidence>
<evidence type="ECO:0000256" key="7">
    <source>
        <dbReference type="RuleBase" id="RU004375"/>
    </source>
</evidence>